<sequence>MPVLRIGLVADTHGVFDPALESPLAGVSSILHAGDVGNHGGAGGVLAHFTSIAPTTAVRGNVDDDAEAAELLPENVLLTLNGWRVLLLHILDSAAGRAAVAVHRPVDVVIHGHSHSYSVVHSVIHHGNAPTASPAAPAAAAASAAAGTGWRLAVNPGSAGPARFSLGRSAAVLTLPPKGSGEPTVQRVFIHDPLYKWALTTTAANRRQHEADAGDEDIDGGSGVSAAAGAGGPAGLANADAERTLLRIKQKLEGVEAGEGEARGVEGQVQQLLADAADPDKLCRMYIGWQAWV</sequence>
<evidence type="ECO:0000313" key="2">
    <source>
        <dbReference type="EMBL" id="PSC71047.1"/>
    </source>
</evidence>
<dbReference type="OrthoDB" id="1918287at2759"/>
<accession>A0A2P6VAD5</accession>
<dbReference type="Pfam" id="PF02260">
    <property type="entry name" value="FATC"/>
    <property type="match status" value="1"/>
</dbReference>
<protein>
    <submittedName>
        <fullName evidence="2">Serine threonine-kinase ATM</fullName>
    </submittedName>
</protein>
<dbReference type="EMBL" id="LHPF02000016">
    <property type="protein sequence ID" value="PSC71047.1"/>
    <property type="molecule type" value="Genomic_DNA"/>
</dbReference>
<dbReference type="AlphaFoldDB" id="A0A2P6VAD5"/>
<comment type="caution">
    <text evidence="2">The sequence shown here is derived from an EMBL/GenBank/DDBJ whole genome shotgun (WGS) entry which is preliminary data.</text>
</comment>
<dbReference type="Gene3D" id="3.60.21.10">
    <property type="match status" value="1"/>
</dbReference>
<reference evidence="2 3" key="1">
    <citation type="journal article" date="2018" name="Plant J.">
        <title>Genome sequences of Chlorella sorokiniana UTEX 1602 and Micractinium conductrix SAG 241.80: implications to maltose excretion by a green alga.</title>
        <authorList>
            <person name="Arriola M.B."/>
            <person name="Velmurugan N."/>
            <person name="Zhang Y."/>
            <person name="Plunkett M.H."/>
            <person name="Hondzo H."/>
            <person name="Barney B.M."/>
        </authorList>
    </citation>
    <scope>NUCLEOTIDE SEQUENCE [LARGE SCALE GENOMIC DNA]</scope>
    <source>
        <strain evidence="2 3">SAG 241.80</strain>
    </source>
</reference>
<dbReference type="SUPFAM" id="SSF56300">
    <property type="entry name" value="Metallo-dependent phosphatases"/>
    <property type="match status" value="1"/>
</dbReference>
<organism evidence="2 3">
    <name type="scientific">Micractinium conductrix</name>
    <dbReference type="NCBI Taxonomy" id="554055"/>
    <lineage>
        <taxon>Eukaryota</taxon>
        <taxon>Viridiplantae</taxon>
        <taxon>Chlorophyta</taxon>
        <taxon>core chlorophytes</taxon>
        <taxon>Trebouxiophyceae</taxon>
        <taxon>Chlorellales</taxon>
        <taxon>Chlorellaceae</taxon>
        <taxon>Chlorella clade</taxon>
        <taxon>Micractinium</taxon>
    </lineage>
</organism>
<dbReference type="STRING" id="554055.A0A2P6VAD5"/>
<evidence type="ECO:0000313" key="3">
    <source>
        <dbReference type="Proteomes" id="UP000239649"/>
    </source>
</evidence>
<gene>
    <name evidence="2" type="ORF">C2E20_5439</name>
</gene>
<dbReference type="InterPro" id="IPR003152">
    <property type="entry name" value="FATC_dom"/>
</dbReference>
<dbReference type="Pfam" id="PF12850">
    <property type="entry name" value="Metallophos_2"/>
    <property type="match status" value="1"/>
</dbReference>
<name>A0A2P6VAD5_9CHLO</name>
<evidence type="ECO:0000259" key="1">
    <source>
        <dbReference type="PROSITE" id="PS51190"/>
    </source>
</evidence>
<dbReference type="GO" id="GO:0006974">
    <property type="term" value="P:DNA damage response"/>
    <property type="evidence" value="ECO:0007669"/>
    <property type="project" value="InterPro"/>
</dbReference>
<keyword evidence="3" id="KW-1185">Reference proteome</keyword>
<dbReference type="InterPro" id="IPR029052">
    <property type="entry name" value="Metallo-depent_PP-like"/>
</dbReference>
<dbReference type="PROSITE" id="PS51190">
    <property type="entry name" value="FATC"/>
    <property type="match status" value="1"/>
</dbReference>
<proteinExistence type="predicted"/>
<dbReference type="Proteomes" id="UP000239649">
    <property type="component" value="Unassembled WGS sequence"/>
</dbReference>
<dbReference type="SMART" id="SM01343">
    <property type="entry name" value="FATC"/>
    <property type="match status" value="1"/>
</dbReference>
<dbReference type="GO" id="GO:0004674">
    <property type="term" value="F:protein serine/threonine kinase activity"/>
    <property type="evidence" value="ECO:0007669"/>
    <property type="project" value="InterPro"/>
</dbReference>
<dbReference type="PANTHER" id="PTHR37079:SF4">
    <property type="entry name" value="SERINE_THREONINE-PROTEIN KINASE ATM"/>
    <property type="match status" value="1"/>
</dbReference>
<dbReference type="PANTHER" id="PTHR37079">
    <property type="entry name" value="SERINE/THREONINE-PROTEIN KINASE ATM"/>
    <property type="match status" value="1"/>
</dbReference>
<feature type="domain" description="FATC" evidence="1">
    <location>
        <begin position="261"/>
        <end position="293"/>
    </location>
</feature>
<dbReference type="InterPro" id="IPR024654">
    <property type="entry name" value="Calcineurin-like_PHP_lpxH"/>
</dbReference>
<dbReference type="InterPro" id="IPR038980">
    <property type="entry name" value="ATM_plant"/>
</dbReference>